<feature type="region of interest" description="Disordered" evidence="5">
    <location>
        <begin position="1"/>
        <end position="52"/>
    </location>
</feature>
<evidence type="ECO:0000256" key="2">
    <source>
        <dbReference type="ARBA" id="ARBA00023157"/>
    </source>
</evidence>
<dbReference type="PROSITE" id="PS50041">
    <property type="entry name" value="C_TYPE_LECTIN_2"/>
    <property type="match status" value="1"/>
</dbReference>
<keyword evidence="9" id="KW-1185">Reference proteome</keyword>
<dbReference type="InterPro" id="IPR001304">
    <property type="entry name" value="C-type_lectin-like"/>
</dbReference>
<dbReference type="OrthoDB" id="8950604at2759"/>
<dbReference type="InterPro" id="IPR016186">
    <property type="entry name" value="C-type_lectin-like/link_sf"/>
</dbReference>
<dbReference type="Ensembl" id="ENSUMAT00000026183.1">
    <property type="protein sequence ID" value="ENSUMAP00000022088.1"/>
    <property type="gene ID" value="ENSUMAG00000016161.1"/>
</dbReference>
<dbReference type="PANTHER" id="PTHR46490">
    <property type="entry name" value="C-TYPE LECTIN DOMAIN FAMILY 12 MEMBER A-RELATED"/>
    <property type="match status" value="1"/>
</dbReference>
<dbReference type="STRING" id="29073.ENSUMAP00000022088"/>
<dbReference type="GO" id="GO:0030246">
    <property type="term" value="F:carbohydrate binding"/>
    <property type="evidence" value="ECO:0007669"/>
    <property type="project" value="UniProtKB-KW"/>
</dbReference>
<dbReference type="Pfam" id="PF00059">
    <property type="entry name" value="Lectin_C"/>
    <property type="match status" value="1"/>
</dbReference>
<evidence type="ECO:0000256" key="1">
    <source>
        <dbReference type="ARBA" id="ARBA00022734"/>
    </source>
</evidence>
<keyword evidence="2" id="KW-1015">Disulfide bond</keyword>
<dbReference type="GeneTree" id="ENSGT00730000111779"/>
<evidence type="ECO:0000313" key="8">
    <source>
        <dbReference type="Ensembl" id="ENSUMAP00000022088"/>
    </source>
</evidence>
<dbReference type="GeneID" id="103669126"/>
<proteinExistence type="predicted"/>
<name>A0A384CLG3_URSMA</name>
<dbReference type="InterPro" id="IPR052309">
    <property type="entry name" value="C-type_Lectin_Domain_Fam1"/>
</dbReference>
<keyword evidence="6" id="KW-0812">Transmembrane</keyword>
<keyword evidence="6" id="KW-1133">Transmembrane helix</keyword>
<keyword evidence="4" id="KW-0175">Coiled coil</keyword>
<reference evidence="10" key="2">
    <citation type="submission" date="2025-04" db="UniProtKB">
        <authorList>
            <consortium name="RefSeq"/>
        </authorList>
    </citation>
    <scope>IDENTIFICATION</scope>
    <source>
        <tissue evidence="10">Whole blood</tissue>
    </source>
</reference>
<feature type="compositionally biased region" description="Pro residues" evidence="5">
    <location>
        <begin position="29"/>
        <end position="41"/>
    </location>
</feature>
<accession>A0A384CLG3</accession>
<dbReference type="AlphaFoldDB" id="A0A384CLG3"/>
<evidence type="ECO:0000259" key="7">
    <source>
        <dbReference type="PROSITE" id="PS50041"/>
    </source>
</evidence>
<evidence type="ECO:0000256" key="5">
    <source>
        <dbReference type="SAM" id="MobiDB-lite"/>
    </source>
</evidence>
<dbReference type="Proteomes" id="UP000261680">
    <property type="component" value="Unplaced"/>
</dbReference>
<dbReference type="GO" id="GO:0005886">
    <property type="term" value="C:plasma membrane"/>
    <property type="evidence" value="ECO:0007669"/>
    <property type="project" value="TreeGrafter"/>
</dbReference>
<dbReference type="SUPFAM" id="SSF56436">
    <property type="entry name" value="C-type lectin-like"/>
    <property type="match status" value="1"/>
</dbReference>
<dbReference type="PANTHER" id="PTHR46490:SF3">
    <property type="entry name" value="C-TYPE LECTIN DOMAIN-CONTAINING PROTEIN"/>
    <property type="match status" value="1"/>
</dbReference>
<protein>
    <submittedName>
        <fullName evidence="8 10">Natural killer cells antigen CD94-like</fullName>
    </submittedName>
</protein>
<dbReference type="GO" id="GO:0004888">
    <property type="term" value="F:transmembrane signaling receptor activity"/>
    <property type="evidence" value="ECO:0007669"/>
    <property type="project" value="TreeGrafter"/>
</dbReference>
<dbReference type="SMART" id="SM00034">
    <property type="entry name" value="CLECT"/>
    <property type="match status" value="1"/>
</dbReference>
<keyword evidence="6" id="KW-0472">Membrane</keyword>
<reference evidence="8" key="1">
    <citation type="submission" date="2019-03" db="UniProtKB">
        <authorList>
            <consortium name="Ensembl"/>
        </authorList>
    </citation>
    <scope>IDENTIFICATION</scope>
</reference>
<feature type="coiled-coil region" evidence="4">
    <location>
        <begin position="85"/>
        <end position="141"/>
    </location>
</feature>
<evidence type="ECO:0000256" key="4">
    <source>
        <dbReference type="SAM" id="Coils"/>
    </source>
</evidence>
<evidence type="ECO:0000256" key="6">
    <source>
        <dbReference type="SAM" id="Phobius"/>
    </source>
</evidence>
<feature type="transmembrane region" description="Helical" evidence="6">
    <location>
        <begin position="58"/>
        <end position="82"/>
    </location>
</feature>
<evidence type="ECO:0000313" key="9">
    <source>
        <dbReference type="Proteomes" id="UP000261680"/>
    </source>
</evidence>
<dbReference type="Gene3D" id="3.10.100.10">
    <property type="entry name" value="Mannose-Binding Protein A, subunit A"/>
    <property type="match status" value="1"/>
</dbReference>
<dbReference type="OMA" id="HCYHQTV"/>
<feature type="compositionally biased region" description="Low complexity" evidence="5">
    <location>
        <begin position="19"/>
        <end position="28"/>
    </location>
</feature>
<dbReference type="InterPro" id="IPR016187">
    <property type="entry name" value="CTDL_fold"/>
</dbReference>
<evidence type="ECO:0000313" key="10">
    <source>
        <dbReference type="RefSeq" id="XP_008695658.1"/>
    </source>
</evidence>
<gene>
    <name evidence="8 10" type="primary">LOC103669126</name>
</gene>
<keyword evidence="3" id="KW-0325">Glycoprotein</keyword>
<keyword evidence="1" id="KW-0430">Lectin</keyword>
<sequence>MSNATDSEQPPEITEETETIPIADLEPSPDLPPPPPSLPPPAEDEQSPISEPTRMNGLVPVILGLFSLLLLMLCGFFGYQYFQTVETSAIRMKILQEQIESSRNETEIRIQKVLDQNKETLERLQSQKDSLIEDLRELKEKLGVKHGPSLNHWVRFEDHCYHQTMEMVPWLSCSDLCVSLNATFLKTGGSRLKNIMELVTGNHTWLGLSYKKEDNEWKWEDGSSPSSELDLPKPSLDFQGKCVYMNSHTVGTDNCTRSSSCLCEKTIH</sequence>
<organism evidence="9 10">
    <name type="scientific">Ursus maritimus</name>
    <name type="common">Polar bear</name>
    <name type="synonym">Thalarctos maritimus</name>
    <dbReference type="NCBI Taxonomy" id="29073"/>
    <lineage>
        <taxon>Eukaryota</taxon>
        <taxon>Metazoa</taxon>
        <taxon>Chordata</taxon>
        <taxon>Craniata</taxon>
        <taxon>Vertebrata</taxon>
        <taxon>Euteleostomi</taxon>
        <taxon>Mammalia</taxon>
        <taxon>Eutheria</taxon>
        <taxon>Laurasiatheria</taxon>
        <taxon>Carnivora</taxon>
        <taxon>Caniformia</taxon>
        <taxon>Ursidae</taxon>
        <taxon>Ursus</taxon>
    </lineage>
</organism>
<feature type="domain" description="C-type lectin" evidence="7">
    <location>
        <begin position="156"/>
        <end position="264"/>
    </location>
</feature>
<dbReference type="RefSeq" id="XP_008695658.1">
    <property type="nucleotide sequence ID" value="XM_008697436.2"/>
</dbReference>
<dbReference type="KEGG" id="umr:103669126"/>
<dbReference type="GO" id="GO:0007165">
    <property type="term" value="P:signal transduction"/>
    <property type="evidence" value="ECO:0007669"/>
    <property type="project" value="TreeGrafter"/>
</dbReference>
<evidence type="ECO:0000256" key="3">
    <source>
        <dbReference type="ARBA" id="ARBA00023180"/>
    </source>
</evidence>